<accession>A0A1T5AXS9</accession>
<keyword evidence="2" id="KW-0812">Transmembrane</keyword>
<keyword evidence="2" id="KW-1133">Transmembrane helix</keyword>
<dbReference type="STRING" id="439228.SAMN06295920_102301"/>
<feature type="compositionally biased region" description="Pro residues" evidence="1">
    <location>
        <begin position="83"/>
        <end position="96"/>
    </location>
</feature>
<feature type="compositionally biased region" description="Gly residues" evidence="1">
    <location>
        <begin position="131"/>
        <end position="143"/>
    </location>
</feature>
<dbReference type="RefSeq" id="WP_079647054.1">
    <property type="nucleotide sequence ID" value="NZ_FUYM01000002.1"/>
</dbReference>
<evidence type="ECO:0000256" key="1">
    <source>
        <dbReference type="SAM" id="MobiDB-lite"/>
    </source>
</evidence>
<dbReference type="AlphaFoldDB" id="A0A1T5AXS9"/>
<keyword evidence="4" id="KW-1185">Reference proteome</keyword>
<evidence type="ECO:0000313" key="4">
    <source>
        <dbReference type="Proteomes" id="UP000189818"/>
    </source>
</evidence>
<name>A0A1T5AXS9_9SPHN</name>
<keyword evidence="2" id="KW-0472">Membrane</keyword>
<reference evidence="4" key="1">
    <citation type="submission" date="2017-02" db="EMBL/GenBank/DDBJ databases">
        <authorList>
            <person name="Varghese N."/>
            <person name="Submissions S."/>
        </authorList>
    </citation>
    <scope>NUCLEOTIDE SEQUENCE [LARGE SCALE GENOMIC DNA]</scope>
    <source>
        <strain evidence="4">UM2</strain>
    </source>
</reference>
<proteinExistence type="predicted"/>
<feature type="compositionally biased region" description="Low complexity" evidence="1">
    <location>
        <begin position="120"/>
        <end position="130"/>
    </location>
</feature>
<dbReference type="OrthoDB" id="7410762at2"/>
<feature type="region of interest" description="Disordered" evidence="1">
    <location>
        <begin position="113"/>
        <end position="145"/>
    </location>
</feature>
<feature type="transmembrane region" description="Helical" evidence="2">
    <location>
        <begin position="21"/>
        <end position="41"/>
    </location>
</feature>
<organism evidence="3 4">
    <name type="scientific">Rhizorhabdus histidinilytica</name>
    <dbReference type="NCBI Taxonomy" id="439228"/>
    <lineage>
        <taxon>Bacteria</taxon>
        <taxon>Pseudomonadati</taxon>
        <taxon>Pseudomonadota</taxon>
        <taxon>Alphaproteobacteria</taxon>
        <taxon>Sphingomonadales</taxon>
        <taxon>Sphingomonadaceae</taxon>
        <taxon>Rhizorhabdus</taxon>
    </lineage>
</organism>
<evidence type="ECO:0000256" key="2">
    <source>
        <dbReference type="SAM" id="Phobius"/>
    </source>
</evidence>
<dbReference type="Proteomes" id="UP000189818">
    <property type="component" value="Unassembled WGS sequence"/>
</dbReference>
<dbReference type="EMBL" id="FUYM01000002">
    <property type="protein sequence ID" value="SKB39786.1"/>
    <property type="molecule type" value="Genomic_DNA"/>
</dbReference>
<gene>
    <name evidence="3" type="ORF">SAMN06295920_102301</name>
</gene>
<sequence>MRLPSVPPSWTIRRDLLGRRATGVILAIIVHILGFFLLMSLTPATLQKLTPELKSFPLLSFSENPAPKPAASARAQRRETEKTPPPPPLPPPPPTPLKMMIVSSEVFRASDISKIRPQRADSAPGAADAGSGEGEGPGEGPGGEKLYPADWYVEPTPAEMAFYIKEQRQAGWGMIACRTVPNYRVEDCQELGEFPRGSGLARALRQAAWQFKIRPPRIGGKPQMGVWVRILFDFQIGVVK</sequence>
<protein>
    <submittedName>
        <fullName evidence="3">Protein TonB</fullName>
    </submittedName>
</protein>
<feature type="region of interest" description="Disordered" evidence="1">
    <location>
        <begin position="60"/>
        <end position="97"/>
    </location>
</feature>
<evidence type="ECO:0000313" key="3">
    <source>
        <dbReference type="EMBL" id="SKB39786.1"/>
    </source>
</evidence>